<organism evidence="2 3">
    <name type="scientific">Ladona fulva</name>
    <name type="common">Scarce chaser dragonfly</name>
    <name type="synonym">Libellula fulva</name>
    <dbReference type="NCBI Taxonomy" id="123851"/>
    <lineage>
        <taxon>Eukaryota</taxon>
        <taxon>Metazoa</taxon>
        <taxon>Ecdysozoa</taxon>
        <taxon>Arthropoda</taxon>
        <taxon>Hexapoda</taxon>
        <taxon>Insecta</taxon>
        <taxon>Pterygota</taxon>
        <taxon>Palaeoptera</taxon>
        <taxon>Odonata</taxon>
        <taxon>Epiprocta</taxon>
        <taxon>Anisoptera</taxon>
        <taxon>Libelluloidea</taxon>
        <taxon>Libellulidae</taxon>
        <taxon>Ladona</taxon>
    </lineage>
</organism>
<protein>
    <submittedName>
        <fullName evidence="2">Uncharacterized protein</fullName>
    </submittedName>
</protein>
<dbReference type="Proteomes" id="UP000792457">
    <property type="component" value="Unassembled WGS sequence"/>
</dbReference>
<name>A0A8K0KMC9_LADFU</name>
<dbReference type="EMBL" id="KZ309025">
    <property type="protein sequence ID" value="KAG8236441.1"/>
    <property type="molecule type" value="Genomic_DNA"/>
</dbReference>
<feature type="region of interest" description="Disordered" evidence="1">
    <location>
        <begin position="118"/>
        <end position="149"/>
    </location>
</feature>
<evidence type="ECO:0000313" key="3">
    <source>
        <dbReference type="Proteomes" id="UP000792457"/>
    </source>
</evidence>
<reference evidence="2" key="1">
    <citation type="submission" date="2013-04" db="EMBL/GenBank/DDBJ databases">
        <authorList>
            <person name="Qu J."/>
            <person name="Murali S.C."/>
            <person name="Bandaranaike D."/>
            <person name="Bellair M."/>
            <person name="Blankenburg K."/>
            <person name="Chao H."/>
            <person name="Dinh H."/>
            <person name="Doddapaneni H."/>
            <person name="Downs B."/>
            <person name="Dugan-Rocha S."/>
            <person name="Elkadiri S."/>
            <person name="Gnanaolivu R.D."/>
            <person name="Hernandez B."/>
            <person name="Javaid M."/>
            <person name="Jayaseelan J.C."/>
            <person name="Lee S."/>
            <person name="Li M."/>
            <person name="Ming W."/>
            <person name="Munidasa M."/>
            <person name="Muniz J."/>
            <person name="Nguyen L."/>
            <person name="Ongeri F."/>
            <person name="Osuji N."/>
            <person name="Pu L.-L."/>
            <person name="Puazo M."/>
            <person name="Qu C."/>
            <person name="Quiroz J."/>
            <person name="Raj R."/>
            <person name="Weissenberger G."/>
            <person name="Xin Y."/>
            <person name="Zou X."/>
            <person name="Han Y."/>
            <person name="Richards S."/>
            <person name="Worley K."/>
            <person name="Muzny D."/>
            <person name="Gibbs R."/>
        </authorList>
    </citation>
    <scope>NUCLEOTIDE SEQUENCE</scope>
    <source>
        <strain evidence="2">Sampled in the wild</strain>
    </source>
</reference>
<feature type="region of interest" description="Disordered" evidence="1">
    <location>
        <begin position="411"/>
        <end position="479"/>
    </location>
</feature>
<feature type="compositionally biased region" description="Polar residues" evidence="1">
    <location>
        <begin position="445"/>
        <end position="461"/>
    </location>
</feature>
<proteinExistence type="predicted"/>
<feature type="non-terminal residue" evidence="2">
    <location>
        <position position="1"/>
    </location>
</feature>
<comment type="caution">
    <text evidence="2">The sequence shown here is derived from an EMBL/GenBank/DDBJ whole genome shotgun (WGS) entry which is preliminary data.</text>
</comment>
<dbReference type="AlphaFoldDB" id="A0A8K0KMC9"/>
<keyword evidence="3" id="KW-1185">Reference proteome</keyword>
<accession>A0A8K0KMC9</accession>
<evidence type="ECO:0000313" key="2">
    <source>
        <dbReference type="EMBL" id="KAG8236441.1"/>
    </source>
</evidence>
<sequence>MKEARSIMSATEQIHPAPVREIPVSEIQSPSIPFQAVTLTGQQGKIDRNSRTYLPTIVTTASVQMAPTVTCSSRSLGHSPPASPQVVADNDMAGERMRRLGRDLNRCLQEVMEAFCDPEENSVPPPSPSPPTTTVASPPSTTTTCTNTTTTTTTTATLQSMGSISSAPAAKLVPKKEESINVIVEAAKADPEEVAVNPEKTVFGEERSETKTVSSSEANLEEFDPIKVLEWQDGVGTLPGSNLKFRLNEFGIMEMVEDETSSTKLENVEDSNSKHESLSKIPENNLIIKKDQNELIKICEETPMADQEGEVKIANNLKGCLSKATSPSASSASLNDSSMASGGDDIRCCEGCGCYGLVSEFLSGRFCGKGCADQVAAMALAARRVREARLRQKKRRQKRREIMRAAAIAMGSSVAETAQSGGGNDSSGEAPSSLMQTAPEVEGARQQQQPSQGSLKHTPVNSEEDNTSNDALPTEVRSK</sequence>
<reference evidence="2" key="2">
    <citation type="submission" date="2017-10" db="EMBL/GenBank/DDBJ databases">
        <title>Ladona fulva Genome sequencing and assembly.</title>
        <authorList>
            <person name="Murali S."/>
            <person name="Richards S."/>
            <person name="Bandaranaike D."/>
            <person name="Bellair M."/>
            <person name="Blankenburg K."/>
            <person name="Chao H."/>
            <person name="Dinh H."/>
            <person name="Doddapaneni H."/>
            <person name="Dugan-Rocha S."/>
            <person name="Elkadiri S."/>
            <person name="Gnanaolivu R."/>
            <person name="Hernandez B."/>
            <person name="Skinner E."/>
            <person name="Javaid M."/>
            <person name="Lee S."/>
            <person name="Li M."/>
            <person name="Ming W."/>
            <person name="Munidasa M."/>
            <person name="Muniz J."/>
            <person name="Nguyen L."/>
            <person name="Hughes D."/>
            <person name="Osuji N."/>
            <person name="Pu L.-L."/>
            <person name="Puazo M."/>
            <person name="Qu C."/>
            <person name="Quiroz J."/>
            <person name="Raj R."/>
            <person name="Weissenberger G."/>
            <person name="Xin Y."/>
            <person name="Zou X."/>
            <person name="Han Y."/>
            <person name="Worley K."/>
            <person name="Muzny D."/>
            <person name="Gibbs R."/>
        </authorList>
    </citation>
    <scope>NUCLEOTIDE SEQUENCE</scope>
    <source>
        <strain evidence="2">Sampled in the wild</strain>
    </source>
</reference>
<feature type="compositionally biased region" description="Low complexity" evidence="1">
    <location>
        <begin position="132"/>
        <end position="149"/>
    </location>
</feature>
<gene>
    <name evidence="2" type="ORF">J437_LFUL016968</name>
</gene>
<evidence type="ECO:0000256" key="1">
    <source>
        <dbReference type="SAM" id="MobiDB-lite"/>
    </source>
</evidence>
<feature type="compositionally biased region" description="Polar residues" evidence="1">
    <location>
        <begin position="426"/>
        <end position="436"/>
    </location>
</feature>
<dbReference type="OrthoDB" id="8188861at2759"/>